<comment type="caution">
    <text evidence="7">The sequence shown here is derived from an EMBL/GenBank/DDBJ whole genome shotgun (WGS) entry which is preliminary data.</text>
</comment>
<organism evidence="7 8">
    <name type="scientific">Quillaja saponaria</name>
    <name type="common">Soap bark tree</name>
    <dbReference type="NCBI Taxonomy" id="32244"/>
    <lineage>
        <taxon>Eukaryota</taxon>
        <taxon>Viridiplantae</taxon>
        <taxon>Streptophyta</taxon>
        <taxon>Embryophyta</taxon>
        <taxon>Tracheophyta</taxon>
        <taxon>Spermatophyta</taxon>
        <taxon>Magnoliopsida</taxon>
        <taxon>eudicotyledons</taxon>
        <taxon>Gunneridae</taxon>
        <taxon>Pentapetalae</taxon>
        <taxon>rosids</taxon>
        <taxon>fabids</taxon>
        <taxon>Fabales</taxon>
        <taxon>Quillajaceae</taxon>
        <taxon>Quillaja</taxon>
    </lineage>
</organism>
<dbReference type="GO" id="GO:0005634">
    <property type="term" value="C:nucleus"/>
    <property type="evidence" value="ECO:0007669"/>
    <property type="project" value="UniProtKB-SubCell"/>
</dbReference>
<dbReference type="EMBL" id="JARAOO010000006">
    <property type="protein sequence ID" value="KAJ7964532.1"/>
    <property type="molecule type" value="Genomic_DNA"/>
</dbReference>
<dbReference type="KEGG" id="qsa:O6P43_014332"/>
<dbReference type="GO" id="GO:0042162">
    <property type="term" value="F:telomeric DNA binding"/>
    <property type="evidence" value="ECO:0007669"/>
    <property type="project" value="UniProtKB-ARBA"/>
</dbReference>
<dbReference type="PANTHER" id="PTHR21717:SF73">
    <property type="entry name" value="TELOMERE-BINDING PROTEIN, PUTATIVE-RELATED"/>
    <property type="match status" value="1"/>
</dbReference>
<reference evidence="7" key="1">
    <citation type="journal article" date="2023" name="Science">
        <title>Elucidation of the pathway for biosynthesis of saponin adjuvants from the soapbark tree.</title>
        <authorList>
            <person name="Reed J."/>
            <person name="Orme A."/>
            <person name="El-Demerdash A."/>
            <person name="Owen C."/>
            <person name="Martin L.B.B."/>
            <person name="Misra R.C."/>
            <person name="Kikuchi S."/>
            <person name="Rejzek M."/>
            <person name="Martin A.C."/>
            <person name="Harkess A."/>
            <person name="Leebens-Mack J."/>
            <person name="Louveau T."/>
            <person name="Stephenson M.J."/>
            <person name="Osbourn A."/>
        </authorList>
    </citation>
    <scope>NUCLEOTIDE SEQUENCE</scope>
    <source>
        <strain evidence="7">S10</strain>
    </source>
</reference>
<dbReference type="SMART" id="SM00717">
    <property type="entry name" value="SANT"/>
    <property type="match status" value="1"/>
</dbReference>
<feature type="domain" description="HTH myb-type" evidence="6">
    <location>
        <begin position="588"/>
        <end position="647"/>
    </location>
</feature>
<dbReference type="InterPro" id="IPR017930">
    <property type="entry name" value="Myb_dom"/>
</dbReference>
<gene>
    <name evidence="7" type="ORF">O6P43_014332</name>
</gene>
<dbReference type="InterPro" id="IPR001005">
    <property type="entry name" value="SANT/Myb"/>
</dbReference>
<dbReference type="Pfam" id="PF23603">
    <property type="entry name" value="Ubiquitin_TPR1"/>
    <property type="match status" value="1"/>
</dbReference>
<feature type="compositionally biased region" description="Polar residues" evidence="4">
    <location>
        <begin position="347"/>
        <end position="374"/>
    </location>
</feature>
<dbReference type="PROSITE" id="PS50090">
    <property type="entry name" value="MYB_LIKE"/>
    <property type="match status" value="1"/>
</dbReference>
<dbReference type="InterPro" id="IPR029071">
    <property type="entry name" value="Ubiquitin-like_domsf"/>
</dbReference>
<keyword evidence="8" id="KW-1185">Reference proteome</keyword>
<feature type="domain" description="Myb-like" evidence="5">
    <location>
        <begin position="588"/>
        <end position="643"/>
    </location>
</feature>
<dbReference type="InterPro" id="IPR031105">
    <property type="entry name" value="TRP_plant"/>
</dbReference>
<sequence length="710" mass="77999">MVLKKRLGYGFNGFQVPFIPRAPRSARRRGSYKKINEDSQTCAFELLASVAGKLLQETESSSASSNPSEGNDQALFGKGILKQERIDEDEPLKEECAAYHGSCKESIFLSEVASKDISPKHLQHAETALHRTPVIKYCDFSKKVDADVKALNCKSEDALGDYSSRVAEAPQDFRESSGGNLENGFTGEEEAEGLGPLGTRVSTFANKCSLKDAMDVCVNSSPLIDSNSTTKSPFHGESIPNASFSEHGNDIILGCRDDDEKLLRCNKVSTKSRTFRHPQRVAHRRIRKLLTCKYWKAAPKLKDCELSRSDEGVKSLCHKRKTCYNFGRCQHDNVFKRRKFFDRSSVVTSDGGFSSESVTNSPDTGTSGNKSGSATILPGASGLSASVLGRQASFHTKDSHEMKFSIKSFRVPELYIEVPETATVGSLKRTVVEAVSAILGGGLRVGVLLHGKKVRDDNRTLLQTGISCKENLDTLGFTLEPNSIKASPPICSTDRSPLPSPEAPEPLPKSSESPVIDSGIPYSLPDSSLLTKTGNLVEDNHDSFSSHIDTITDKMTSDSRDLVTVPARSTDALAVVPTCQKTRRSDLAQRRTRRPFSVSEVEALVEAVEELGTGRWRDVKLRAFENADHRTYVDLKDKWKTLVHTAKISPQQRRGQPVPQQLLDRVLGAHAYWSQHHGKQNVKHQAGTPRNVEASTERLGVEGVAPIVMM</sequence>
<evidence type="ECO:0000313" key="8">
    <source>
        <dbReference type="Proteomes" id="UP001163823"/>
    </source>
</evidence>
<comment type="subcellular location">
    <subcellularLocation>
        <location evidence="1">Nucleus</location>
    </subcellularLocation>
</comment>
<evidence type="ECO:0000259" key="5">
    <source>
        <dbReference type="PROSITE" id="PS50090"/>
    </source>
</evidence>
<dbReference type="InterPro" id="IPR057625">
    <property type="entry name" value="TPR1-6-like_ubiquitin"/>
</dbReference>
<evidence type="ECO:0000313" key="7">
    <source>
        <dbReference type="EMBL" id="KAJ7964532.1"/>
    </source>
</evidence>
<protein>
    <submittedName>
        <fullName evidence="7">Telomere repeat-binding protein</fullName>
    </submittedName>
</protein>
<evidence type="ECO:0000259" key="6">
    <source>
        <dbReference type="PROSITE" id="PS51294"/>
    </source>
</evidence>
<proteinExistence type="predicted"/>
<dbReference type="Pfam" id="PF00249">
    <property type="entry name" value="Myb_DNA-binding"/>
    <property type="match status" value="1"/>
</dbReference>
<dbReference type="PROSITE" id="PS51294">
    <property type="entry name" value="HTH_MYB"/>
    <property type="match status" value="1"/>
</dbReference>
<evidence type="ECO:0000256" key="1">
    <source>
        <dbReference type="ARBA" id="ARBA00004123"/>
    </source>
</evidence>
<keyword evidence="3" id="KW-0539">Nucleus</keyword>
<evidence type="ECO:0000256" key="3">
    <source>
        <dbReference type="ARBA" id="ARBA00023242"/>
    </source>
</evidence>
<feature type="compositionally biased region" description="Pro residues" evidence="4">
    <location>
        <begin position="498"/>
        <end position="507"/>
    </location>
</feature>
<evidence type="ECO:0000256" key="2">
    <source>
        <dbReference type="ARBA" id="ARBA00023125"/>
    </source>
</evidence>
<feature type="region of interest" description="Disordered" evidence="4">
    <location>
        <begin position="486"/>
        <end position="515"/>
    </location>
</feature>
<dbReference type="Gene3D" id="1.10.246.220">
    <property type="match status" value="1"/>
</dbReference>
<name>A0AAD7LUY8_QUISA</name>
<feature type="region of interest" description="Disordered" evidence="4">
    <location>
        <begin position="169"/>
        <end position="192"/>
    </location>
</feature>
<keyword evidence="2" id="KW-0238">DNA-binding</keyword>
<accession>A0AAD7LUY8</accession>
<dbReference type="CDD" id="cd11660">
    <property type="entry name" value="SANT_TRF"/>
    <property type="match status" value="1"/>
</dbReference>
<feature type="region of interest" description="Disordered" evidence="4">
    <location>
        <begin position="347"/>
        <end position="375"/>
    </location>
</feature>
<dbReference type="SUPFAM" id="SSF54236">
    <property type="entry name" value="Ubiquitin-like"/>
    <property type="match status" value="1"/>
</dbReference>
<dbReference type="Proteomes" id="UP001163823">
    <property type="component" value="Chromosome 6"/>
</dbReference>
<dbReference type="SUPFAM" id="SSF46689">
    <property type="entry name" value="Homeodomain-like"/>
    <property type="match status" value="1"/>
</dbReference>
<dbReference type="PANTHER" id="PTHR21717">
    <property type="entry name" value="TELOMERIC REPEAT BINDING PROTEIN"/>
    <property type="match status" value="1"/>
</dbReference>
<evidence type="ECO:0000256" key="4">
    <source>
        <dbReference type="SAM" id="MobiDB-lite"/>
    </source>
</evidence>
<dbReference type="InterPro" id="IPR009057">
    <property type="entry name" value="Homeodomain-like_sf"/>
</dbReference>
<dbReference type="AlphaFoldDB" id="A0AAD7LUY8"/>